<dbReference type="Pfam" id="PF10184">
    <property type="entry name" value="DUF2358"/>
    <property type="match status" value="1"/>
</dbReference>
<protein>
    <submittedName>
        <fullName evidence="2">Uncharacterized protein</fullName>
    </submittedName>
</protein>
<dbReference type="SUPFAM" id="SSF54427">
    <property type="entry name" value="NTF2-like"/>
    <property type="match status" value="1"/>
</dbReference>
<dbReference type="AlphaFoldDB" id="A0AAW1P683"/>
<dbReference type="PANTHER" id="PTHR31094">
    <property type="entry name" value="RIKEN CDNA 2310061I04 GENE"/>
    <property type="match status" value="1"/>
</dbReference>
<name>A0AAW1P683_9CHLO</name>
<dbReference type="InterPro" id="IPR018790">
    <property type="entry name" value="DUF2358"/>
</dbReference>
<dbReference type="InterPro" id="IPR032710">
    <property type="entry name" value="NTF2-like_dom_sf"/>
</dbReference>
<feature type="region of interest" description="Disordered" evidence="1">
    <location>
        <begin position="1"/>
        <end position="23"/>
    </location>
</feature>
<gene>
    <name evidence="2" type="ORF">WJX72_002363</name>
</gene>
<evidence type="ECO:0000313" key="2">
    <source>
        <dbReference type="EMBL" id="KAK9805511.1"/>
    </source>
</evidence>
<proteinExistence type="predicted"/>
<organism evidence="2 3">
    <name type="scientific">[Myrmecia] bisecta</name>
    <dbReference type="NCBI Taxonomy" id="41462"/>
    <lineage>
        <taxon>Eukaryota</taxon>
        <taxon>Viridiplantae</taxon>
        <taxon>Chlorophyta</taxon>
        <taxon>core chlorophytes</taxon>
        <taxon>Trebouxiophyceae</taxon>
        <taxon>Trebouxiales</taxon>
        <taxon>Trebouxiaceae</taxon>
        <taxon>Myrmecia</taxon>
    </lineage>
</organism>
<evidence type="ECO:0000313" key="3">
    <source>
        <dbReference type="Proteomes" id="UP001489004"/>
    </source>
</evidence>
<accession>A0AAW1P683</accession>
<comment type="caution">
    <text evidence="2">The sequence shown here is derived from an EMBL/GenBank/DDBJ whole genome shotgun (WGS) entry which is preliminary data.</text>
</comment>
<feature type="compositionally biased region" description="Basic residues" evidence="1">
    <location>
        <begin position="241"/>
        <end position="254"/>
    </location>
</feature>
<dbReference type="Proteomes" id="UP001489004">
    <property type="component" value="Unassembled WGS sequence"/>
</dbReference>
<keyword evidence="3" id="KW-1185">Reference proteome</keyword>
<reference evidence="2 3" key="1">
    <citation type="journal article" date="2024" name="Nat. Commun.">
        <title>Phylogenomics reveals the evolutionary origins of lichenization in chlorophyte algae.</title>
        <authorList>
            <person name="Puginier C."/>
            <person name="Libourel C."/>
            <person name="Otte J."/>
            <person name="Skaloud P."/>
            <person name="Haon M."/>
            <person name="Grisel S."/>
            <person name="Petersen M."/>
            <person name="Berrin J.G."/>
            <person name="Delaux P.M."/>
            <person name="Dal Grande F."/>
            <person name="Keller J."/>
        </authorList>
    </citation>
    <scope>NUCLEOTIDE SEQUENCE [LARGE SCALE GENOMIC DNA]</scope>
    <source>
        <strain evidence="2 3">SAG 2043</strain>
    </source>
</reference>
<dbReference type="PANTHER" id="PTHR31094:SF2">
    <property type="entry name" value="RIKEN CDNA 2310061I04 GENE"/>
    <property type="match status" value="1"/>
</dbReference>
<feature type="region of interest" description="Disordered" evidence="1">
    <location>
        <begin position="211"/>
        <end position="258"/>
    </location>
</feature>
<sequence length="297" mass="34581">MFVQLNEPPKTRPKKPPNDNGKEDDFYANVGDAIRTLRSEIPLLFVQDLTYDIYRNDIVFRDPRNCFKGIRNYKTIFWSLRFHGRIFFKSLYVDVQRIWQPDDMRIKMRWKVHGIPRVPWEAEGTFDGLSEFKLDRHGKIYEHILSNIVMRDPPMVQQRNPLLAGWSLIQWGRQPQQQPVPGAWCQATADEEALEPPQSSAVAVVDVPEAPQRPSPQVALQSTEDLRRQQKVQRQQEQQQRQHHRKQQRQQGKRPSRERPLAGIAAYLARFSWVRLYAAILGAAQVSDRMSAPSPPA</sequence>
<evidence type="ECO:0000256" key="1">
    <source>
        <dbReference type="SAM" id="MobiDB-lite"/>
    </source>
</evidence>
<dbReference type="EMBL" id="JALJOR010000015">
    <property type="protein sequence ID" value="KAK9805511.1"/>
    <property type="molecule type" value="Genomic_DNA"/>
</dbReference>